<dbReference type="InterPro" id="IPR004776">
    <property type="entry name" value="Mem_transp_PIN-like"/>
</dbReference>
<evidence type="ECO:0000256" key="4">
    <source>
        <dbReference type="ARBA" id="ARBA00022475"/>
    </source>
</evidence>
<keyword evidence="3" id="KW-0813">Transport</keyword>
<evidence type="ECO:0000256" key="2">
    <source>
        <dbReference type="ARBA" id="ARBA00010145"/>
    </source>
</evidence>
<feature type="transmembrane region" description="Helical" evidence="8">
    <location>
        <begin position="270"/>
        <end position="290"/>
    </location>
</feature>
<evidence type="ECO:0000256" key="5">
    <source>
        <dbReference type="ARBA" id="ARBA00022692"/>
    </source>
</evidence>
<dbReference type="Pfam" id="PF03547">
    <property type="entry name" value="Mem_trans"/>
    <property type="match status" value="2"/>
</dbReference>
<comment type="subcellular location">
    <subcellularLocation>
        <location evidence="1">Cell membrane</location>
        <topology evidence="1">Multi-pass membrane protein</topology>
    </subcellularLocation>
</comment>
<dbReference type="AlphaFoldDB" id="A0A0G9KE39"/>
<protein>
    <submittedName>
        <fullName evidence="9">Transporter</fullName>
    </submittedName>
</protein>
<feature type="transmembrane region" description="Helical" evidence="8">
    <location>
        <begin position="182"/>
        <end position="202"/>
    </location>
</feature>
<evidence type="ECO:0000256" key="1">
    <source>
        <dbReference type="ARBA" id="ARBA00004651"/>
    </source>
</evidence>
<feature type="transmembrane region" description="Helical" evidence="8">
    <location>
        <begin position="34"/>
        <end position="52"/>
    </location>
</feature>
<dbReference type="Gene3D" id="1.20.1530.20">
    <property type="match status" value="1"/>
</dbReference>
<keyword evidence="7 8" id="KW-0472">Membrane</keyword>
<dbReference type="GO" id="GO:0005886">
    <property type="term" value="C:plasma membrane"/>
    <property type="evidence" value="ECO:0007669"/>
    <property type="project" value="UniProtKB-SubCell"/>
</dbReference>
<evidence type="ECO:0000256" key="3">
    <source>
        <dbReference type="ARBA" id="ARBA00022448"/>
    </source>
</evidence>
<keyword evidence="5 8" id="KW-0812">Transmembrane</keyword>
<dbReference type="GO" id="GO:0055085">
    <property type="term" value="P:transmembrane transport"/>
    <property type="evidence" value="ECO:0007669"/>
    <property type="project" value="InterPro"/>
</dbReference>
<feature type="transmembrane region" description="Helical" evidence="8">
    <location>
        <begin position="64"/>
        <end position="85"/>
    </location>
</feature>
<proteinExistence type="inferred from homology"/>
<evidence type="ECO:0000313" key="9">
    <source>
        <dbReference type="EMBL" id="KLE02493.1"/>
    </source>
</evidence>
<dbReference type="PANTHER" id="PTHR36838:SF1">
    <property type="entry name" value="SLR1864 PROTEIN"/>
    <property type="match status" value="1"/>
</dbReference>
<feature type="transmembrane region" description="Helical" evidence="8">
    <location>
        <begin position="120"/>
        <end position="142"/>
    </location>
</feature>
<dbReference type="Proteomes" id="UP000035514">
    <property type="component" value="Unassembled WGS sequence"/>
</dbReference>
<organism evidence="9 10">
    <name type="scientific">Aliarcobacter butzleri L348</name>
    <dbReference type="NCBI Taxonomy" id="1447256"/>
    <lineage>
        <taxon>Bacteria</taxon>
        <taxon>Pseudomonadati</taxon>
        <taxon>Campylobacterota</taxon>
        <taxon>Epsilonproteobacteria</taxon>
        <taxon>Campylobacterales</taxon>
        <taxon>Arcobacteraceae</taxon>
        <taxon>Aliarcobacter</taxon>
    </lineage>
</organism>
<name>A0A0G9KE39_9BACT</name>
<reference evidence="9 10" key="1">
    <citation type="submission" date="2014-01" db="EMBL/GenBank/DDBJ databases">
        <title>Development of a Comparative Genomic Fingerprinting Assay for High Resolution Genotyping of Arcobacter butzleri.</title>
        <authorList>
            <person name="Webb A.L."/>
            <person name="Inglis G.D."/>
            <person name="Kruczkiewicz P."/>
            <person name="Selinger L.B."/>
            <person name="Taboada E.N."/>
        </authorList>
    </citation>
    <scope>NUCLEOTIDE SEQUENCE [LARGE SCALE GENOMIC DNA]</scope>
    <source>
        <strain evidence="9 10">L348</strain>
    </source>
</reference>
<feature type="transmembrane region" description="Helical" evidence="8">
    <location>
        <begin position="97"/>
        <end position="114"/>
    </location>
</feature>
<evidence type="ECO:0000256" key="8">
    <source>
        <dbReference type="SAM" id="Phobius"/>
    </source>
</evidence>
<evidence type="ECO:0000313" key="10">
    <source>
        <dbReference type="Proteomes" id="UP000035514"/>
    </source>
</evidence>
<feature type="transmembrane region" description="Helical" evidence="8">
    <location>
        <begin position="154"/>
        <end position="176"/>
    </location>
</feature>
<evidence type="ECO:0000256" key="6">
    <source>
        <dbReference type="ARBA" id="ARBA00022989"/>
    </source>
</evidence>
<comment type="caution">
    <text evidence="9">The sequence shown here is derived from an EMBL/GenBank/DDBJ whole genome shotgun (WGS) entry which is preliminary data.</text>
</comment>
<gene>
    <name evidence="9" type="ORF">AA20_00810</name>
</gene>
<accession>A0A0G9KE39</accession>
<sequence length="291" mass="32234">MIELLFNKLMPIVILIIIGYYWKKKELPFDKDMISSLIMNLGTPALLIASINNKDLTSENIITILIYGTIIIAICTILTIAYLKFENKPIRPFLQSFIFPNTGGLGIPIVYVLLGQTAFVYAITFSVLINIYHFTIGLWLSNSSLNLKKALQTPVLYALVLAIAFKGTNTQVPFIIEDVCKMLGGIVIPLLLIAFGSSLVGIKIGQNIKAVRMGVVRVVLGFLVVYTIFYFGNFEPVLIYTLLIQYSMPIATTSYLFALRFNGPSDEIAVMTASSTIAILFLLPVIIYVIG</sequence>
<feature type="transmembrane region" description="Helical" evidence="8">
    <location>
        <begin position="214"/>
        <end position="231"/>
    </location>
</feature>
<keyword evidence="4" id="KW-1003">Cell membrane</keyword>
<keyword evidence="6 8" id="KW-1133">Transmembrane helix</keyword>
<dbReference type="EMBL" id="JAIQ01000024">
    <property type="protein sequence ID" value="KLE02493.1"/>
    <property type="molecule type" value="Genomic_DNA"/>
</dbReference>
<feature type="transmembrane region" description="Helical" evidence="8">
    <location>
        <begin position="237"/>
        <end position="258"/>
    </location>
</feature>
<dbReference type="PATRIC" id="fig|1447256.3.peg.157"/>
<dbReference type="InterPro" id="IPR038770">
    <property type="entry name" value="Na+/solute_symporter_sf"/>
</dbReference>
<dbReference type="PANTHER" id="PTHR36838">
    <property type="entry name" value="AUXIN EFFLUX CARRIER FAMILY PROTEIN"/>
    <property type="match status" value="1"/>
</dbReference>
<evidence type="ECO:0000256" key="7">
    <source>
        <dbReference type="ARBA" id="ARBA00023136"/>
    </source>
</evidence>
<comment type="similarity">
    <text evidence="2">Belongs to the auxin efflux carrier (TC 2.A.69) family.</text>
</comment>
<feature type="transmembrane region" description="Helical" evidence="8">
    <location>
        <begin position="6"/>
        <end position="22"/>
    </location>
</feature>
<dbReference type="RefSeq" id="WP_046996021.1">
    <property type="nucleotide sequence ID" value="NZ_JAIQ01000024.1"/>
</dbReference>